<sequence length="14" mass="1513">YGVESTRRCNGVDG</sequence>
<protein>
    <submittedName>
        <fullName evidence="1">Uncharacterized protein</fullName>
    </submittedName>
</protein>
<proteinExistence type="predicted"/>
<feature type="non-terminal residue" evidence="1">
    <location>
        <position position="1"/>
    </location>
</feature>
<evidence type="ECO:0000313" key="2">
    <source>
        <dbReference type="Proteomes" id="UP000265520"/>
    </source>
</evidence>
<accession>A0A392VTX6</accession>
<dbReference type="Proteomes" id="UP000265520">
    <property type="component" value="Unassembled WGS sequence"/>
</dbReference>
<name>A0A392VTX6_9FABA</name>
<organism evidence="1 2">
    <name type="scientific">Trifolium medium</name>
    <dbReference type="NCBI Taxonomy" id="97028"/>
    <lineage>
        <taxon>Eukaryota</taxon>
        <taxon>Viridiplantae</taxon>
        <taxon>Streptophyta</taxon>
        <taxon>Embryophyta</taxon>
        <taxon>Tracheophyta</taxon>
        <taxon>Spermatophyta</taxon>
        <taxon>Magnoliopsida</taxon>
        <taxon>eudicotyledons</taxon>
        <taxon>Gunneridae</taxon>
        <taxon>Pentapetalae</taxon>
        <taxon>rosids</taxon>
        <taxon>fabids</taxon>
        <taxon>Fabales</taxon>
        <taxon>Fabaceae</taxon>
        <taxon>Papilionoideae</taxon>
        <taxon>50 kb inversion clade</taxon>
        <taxon>NPAAA clade</taxon>
        <taxon>Hologalegina</taxon>
        <taxon>IRL clade</taxon>
        <taxon>Trifolieae</taxon>
        <taxon>Trifolium</taxon>
    </lineage>
</organism>
<dbReference type="EMBL" id="LXQA011280477">
    <property type="protein sequence ID" value="MCI91706.1"/>
    <property type="molecule type" value="Genomic_DNA"/>
</dbReference>
<reference evidence="1 2" key="1">
    <citation type="journal article" date="2018" name="Front. Plant Sci.">
        <title>Red Clover (Trifolium pratense) and Zigzag Clover (T. medium) - A Picture of Genomic Similarities and Differences.</title>
        <authorList>
            <person name="Dluhosova J."/>
            <person name="Istvanek J."/>
            <person name="Nedelnik J."/>
            <person name="Repkova J."/>
        </authorList>
    </citation>
    <scope>NUCLEOTIDE SEQUENCE [LARGE SCALE GENOMIC DNA]</scope>
    <source>
        <strain evidence="2">cv. 10/8</strain>
        <tissue evidence="1">Leaf</tissue>
    </source>
</reference>
<evidence type="ECO:0000313" key="1">
    <source>
        <dbReference type="EMBL" id="MCI91706.1"/>
    </source>
</evidence>
<comment type="caution">
    <text evidence="1">The sequence shown here is derived from an EMBL/GenBank/DDBJ whole genome shotgun (WGS) entry which is preliminary data.</text>
</comment>
<keyword evidence="2" id="KW-1185">Reference proteome</keyword>